<dbReference type="Proteomes" id="UP000316426">
    <property type="component" value="Chromosome"/>
</dbReference>
<dbReference type="RefSeq" id="WP_145114935.1">
    <property type="nucleotide sequence ID" value="NZ_CP036349.1"/>
</dbReference>
<dbReference type="InterPro" id="IPR006120">
    <property type="entry name" value="Resolvase_HTH_dom"/>
</dbReference>
<gene>
    <name evidence="2" type="ORF">Spa11_37600</name>
</gene>
<name>A0A518KCL0_9BACT</name>
<protein>
    <recommendedName>
        <fullName evidence="1">Resolvase HTH domain-containing protein</fullName>
    </recommendedName>
</protein>
<evidence type="ECO:0000259" key="1">
    <source>
        <dbReference type="Pfam" id="PF02796"/>
    </source>
</evidence>
<reference evidence="2 3" key="1">
    <citation type="submission" date="2019-02" db="EMBL/GenBank/DDBJ databases">
        <title>Deep-cultivation of Planctomycetes and their phenomic and genomic characterization uncovers novel biology.</title>
        <authorList>
            <person name="Wiegand S."/>
            <person name="Jogler M."/>
            <person name="Boedeker C."/>
            <person name="Pinto D."/>
            <person name="Vollmers J."/>
            <person name="Rivas-Marin E."/>
            <person name="Kohn T."/>
            <person name="Peeters S.H."/>
            <person name="Heuer A."/>
            <person name="Rast P."/>
            <person name="Oberbeckmann S."/>
            <person name="Bunk B."/>
            <person name="Jeske O."/>
            <person name="Meyerdierks A."/>
            <person name="Storesund J.E."/>
            <person name="Kallscheuer N."/>
            <person name="Luecker S."/>
            <person name="Lage O.M."/>
            <person name="Pohl T."/>
            <person name="Merkel B.J."/>
            <person name="Hornburger P."/>
            <person name="Mueller R.-W."/>
            <person name="Bruemmer F."/>
            <person name="Labrenz M."/>
            <person name="Spormann A.M."/>
            <person name="Op den Camp H."/>
            <person name="Overmann J."/>
            <person name="Amann R."/>
            <person name="Jetten M.S.M."/>
            <person name="Mascher T."/>
            <person name="Medema M.H."/>
            <person name="Devos D.P."/>
            <person name="Kaster A.-K."/>
            <person name="Ovreas L."/>
            <person name="Rohde M."/>
            <person name="Galperin M.Y."/>
            <person name="Jogler C."/>
        </authorList>
    </citation>
    <scope>NUCLEOTIDE SEQUENCE [LARGE SCALE GENOMIC DNA]</scope>
    <source>
        <strain evidence="2 3">Spa11</strain>
    </source>
</reference>
<dbReference type="EMBL" id="CP036349">
    <property type="protein sequence ID" value="QDV75542.1"/>
    <property type="molecule type" value="Genomic_DNA"/>
</dbReference>
<evidence type="ECO:0000313" key="2">
    <source>
        <dbReference type="EMBL" id="QDV75542.1"/>
    </source>
</evidence>
<feature type="domain" description="Resolvase HTH" evidence="1">
    <location>
        <begin position="8"/>
        <end position="39"/>
    </location>
</feature>
<dbReference type="KEGG" id="bmei:Spa11_37600"/>
<dbReference type="Pfam" id="PF02796">
    <property type="entry name" value="HTH_7"/>
    <property type="match status" value="1"/>
</dbReference>
<proteinExistence type="predicted"/>
<dbReference type="GO" id="GO:0003677">
    <property type="term" value="F:DNA binding"/>
    <property type="evidence" value="ECO:0007669"/>
    <property type="project" value="InterPro"/>
</dbReference>
<keyword evidence="3" id="KW-1185">Reference proteome</keyword>
<accession>A0A518KCL0</accession>
<evidence type="ECO:0000313" key="3">
    <source>
        <dbReference type="Proteomes" id="UP000316426"/>
    </source>
</evidence>
<dbReference type="Gene3D" id="1.10.10.60">
    <property type="entry name" value="Homeodomain-like"/>
    <property type="match status" value="1"/>
</dbReference>
<organism evidence="2 3">
    <name type="scientific">Botrimarina mediterranea</name>
    <dbReference type="NCBI Taxonomy" id="2528022"/>
    <lineage>
        <taxon>Bacteria</taxon>
        <taxon>Pseudomonadati</taxon>
        <taxon>Planctomycetota</taxon>
        <taxon>Planctomycetia</taxon>
        <taxon>Pirellulales</taxon>
        <taxon>Lacipirellulaceae</taxon>
        <taxon>Botrimarina</taxon>
    </lineage>
</organism>
<dbReference type="GO" id="GO:0000150">
    <property type="term" value="F:DNA strand exchange activity"/>
    <property type="evidence" value="ECO:0007669"/>
    <property type="project" value="InterPro"/>
</dbReference>
<dbReference type="AlphaFoldDB" id="A0A518KCL0"/>
<sequence length="95" mass="10043">MLTIEQVVEVKRLLDEGRLSRRGIARAVGVSRGTVDKIANGKRGLVGIPPAEDLLERSAIAQRCPGCGGRVFMPCVYCEAVAHRGAVAGVESRAA</sequence>